<dbReference type="InterPro" id="IPR001453">
    <property type="entry name" value="MoaB/Mog_dom"/>
</dbReference>
<comment type="caution">
    <text evidence="3">The sequence shown here is derived from an EMBL/GenBank/DDBJ whole genome shotgun (WGS) entry which is preliminary data.</text>
</comment>
<dbReference type="CDD" id="cd00885">
    <property type="entry name" value="cinA"/>
    <property type="match status" value="1"/>
</dbReference>
<dbReference type="InterPro" id="IPR036653">
    <property type="entry name" value="CinA-like_C"/>
</dbReference>
<dbReference type="PANTHER" id="PTHR13939">
    <property type="entry name" value="NICOTINAMIDE-NUCLEOTIDE AMIDOHYDROLASE PNCC"/>
    <property type="match status" value="1"/>
</dbReference>
<dbReference type="Proteomes" id="UP000782312">
    <property type="component" value="Unassembled WGS sequence"/>
</dbReference>
<dbReference type="Gene3D" id="3.40.980.10">
    <property type="entry name" value="MoaB/Mog-like domain"/>
    <property type="match status" value="1"/>
</dbReference>
<evidence type="ECO:0000256" key="1">
    <source>
        <dbReference type="HAMAP-Rule" id="MF_00226"/>
    </source>
</evidence>
<evidence type="ECO:0000259" key="2">
    <source>
        <dbReference type="SMART" id="SM00852"/>
    </source>
</evidence>
<protein>
    <recommendedName>
        <fullName evidence="1">CinA-like protein</fullName>
    </recommendedName>
</protein>
<dbReference type="InterPro" id="IPR050101">
    <property type="entry name" value="CinA"/>
</dbReference>
<name>A0A932HYA3_UNCTE</name>
<dbReference type="EMBL" id="JACPUR010000017">
    <property type="protein sequence ID" value="MBI3127268.1"/>
    <property type="molecule type" value="Genomic_DNA"/>
</dbReference>
<dbReference type="HAMAP" id="MF_00226_B">
    <property type="entry name" value="CinA_B"/>
    <property type="match status" value="1"/>
</dbReference>
<dbReference type="SUPFAM" id="SSF53218">
    <property type="entry name" value="Molybdenum cofactor biosynthesis proteins"/>
    <property type="match status" value="1"/>
</dbReference>
<evidence type="ECO:0000313" key="4">
    <source>
        <dbReference type="Proteomes" id="UP000782312"/>
    </source>
</evidence>
<reference evidence="3" key="1">
    <citation type="submission" date="2020-07" db="EMBL/GenBank/DDBJ databases">
        <title>Huge and variable diversity of episymbiotic CPR bacteria and DPANN archaea in groundwater ecosystems.</title>
        <authorList>
            <person name="He C.Y."/>
            <person name="Keren R."/>
            <person name="Whittaker M."/>
            <person name="Farag I.F."/>
            <person name="Doudna J."/>
            <person name="Cate J.H.D."/>
            <person name="Banfield J.F."/>
        </authorList>
    </citation>
    <scope>NUCLEOTIDE SEQUENCE</scope>
    <source>
        <strain evidence="3">NC_groundwater_763_Ag_S-0.2um_68_21</strain>
    </source>
</reference>
<dbReference type="InterPro" id="IPR008135">
    <property type="entry name" value="Competence-induced_CinA"/>
</dbReference>
<dbReference type="NCBIfam" id="TIGR00200">
    <property type="entry name" value="cinA_nterm"/>
    <property type="match status" value="1"/>
</dbReference>
<dbReference type="SUPFAM" id="SSF142433">
    <property type="entry name" value="CinA-like"/>
    <property type="match status" value="1"/>
</dbReference>
<comment type="similarity">
    <text evidence="1">Belongs to the CinA family.</text>
</comment>
<dbReference type="PIRSF" id="PIRSF006728">
    <property type="entry name" value="CinA"/>
    <property type="match status" value="1"/>
</dbReference>
<dbReference type="InterPro" id="IPR041424">
    <property type="entry name" value="CinA_KH"/>
</dbReference>
<dbReference type="PANTHER" id="PTHR13939:SF0">
    <property type="entry name" value="NMN AMIDOHYDROLASE-LIKE PROTEIN YFAY"/>
    <property type="match status" value="1"/>
</dbReference>
<organism evidence="3 4">
    <name type="scientific">Tectimicrobiota bacterium</name>
    <dbReference type="NCBI Taxonomy" id="2528274"/>
    <lineage>
        <taxon>Bacteria</taxon>
        <taxon>Pseudomonadati</taxon>
        <taxon>Nitrospinota/Tectimicrobiota group</taxon>
        <taxon>Candidatus Tectimicrobiota</taxon>
    </lineage>
</organism>
<gene>
    <name evidence="3" type="ORF">HYZ11_06660</name>
</gene>
<dbReference type="Gene3D" id="3.90.950.20">
    <property type="entry name" value="CinA-like"/>
    <property type="match status" value="1"/>
</dbReference>
<feature type="domain" description="MoaB/Mog" evidence="2">
    <location>
        <begin position="8"/>
        <end position="175"/>
    </location>
</feature>
<accession>A0A932HYA3</accession>
<dbReference type="InterPro" id="IPR036425">
    <property type="entry name" value="MoaB/Mog-like_dom_sf"/>
</dbReference>
<proteinExistence type="inferred from homology"/>
<dbReference type="Pfam" id="PF00994">
    <property type="entry name" value="MoCF_biosynth"/>
    <property type="match status" value="1"/>
</dbReference>
<sequence length="419" mass="45805">MAEPIRGEIVAIGTEMLLGDLIDTNSAFIAQQLKSIGVNMYFKHTVGDNLDRIASVIGSAHARSQVVITTGGLGPTVDDLTREAVAKAIGVELEFRQDLYDYIDAYFQRRGFKMSDNNRKQAFVPKGATVIENPRGTAPCFYCEDAKGIILVSPGVPHEMRYIIGERAIPILREKFPLTDVIRTRVLKSCGLGESRVDEMIGDLFRESVNPSIGVLAHPGQVDVRITARAASIEQAEKMIDGLEVKVRERLGAAIYGVGEVTLDAAVARLLAEKGRTLALVESNTGGAILQRLSSWPERVKFLKRGVVALNPEELSRMFRLPLDKEPSGQDFAEALAVRVREESGADLGLAVFGPNPPENIEPEKSRAAIKVGNTYVALSTDSKVFHYEGNFGGDERFVQSRVPVYALDLVRRALLGLD</sequence>
<dbReference type="InterPro" id="IPR008136">
    <property type="entry name" value="CinA_C"/>
</dbReference>
<dbReference type="Gene3D" id="3.30.70.2860">
    <property type="match status" value="1"/>
</dbReference>
<evidence type="ECO:0000313" key="3">
    <source>
        <dbReference type="EMBL" id="MBI3127268.1"/>
    </source>
</evidence>
<dbReference type="Pfam" id="PF02464">
    <property type="entry name" value="CinA"/>
    <property type="match status" value="1"/>
</dbReference>
<dbReference type="AlphaFoldDB" id="A0A932HYA3"/>
<dbReference type="SMART" id="SM00852">
    <property type="entry name" value="MoCF_biosynth"/>
    <property type="match status" value="1"/>
</dbReference>
<dbReference type="Pfam" id="PF18146">
    <property type="entry name" value="CinA_KH"/>
    <property type="match status" value="1"/>
</dbReference>